<dbReference type="Proteomes" id="UP001589693">
    <property type="component" value="Unassembled WGS sequence"/>
</dbReference>
<comment type="caution">
    <text evidence="2">The sequence shown here is derived from an EMBL/GenBank/DDBJ whole genome shotgun (WGS) entry which is preliminary data.</text>
</comment>
<keyword evidence="3" id="KW-1185">Reference proteome</keyword>
<protein>
    <submittedName>
        <fullName evidence="2">Uncharacterized protein</fullName>
    </submittedName>
</protein>
<dbReference type="RefSeq" id="WP_377851800.1">
    <property type="nucleotide sequence ID" value="NZ_JBHLZU010000010.1"/>
</dbReference>
<evidence type="ECO:0000256" key="1">
    <source>
        <dbReference type="SAM" id="MobiDB-lite"/>
    </source>
</evidence>
<name>A0ABV5ZUN4_9PSEU</name>
<dbReference type="EMBL" id="JBHLZU010000010">
    <property type="protein sequence ID" value="MFB9904595.1"/>
    <property type="molecule type" value="Genomic_DNA"/>
</dbReference>
<organism evidence="2 3">
    <name type="scientific">Allokutzneria oryzae</name>
    <dbReference type="NCBI Taxonomy" id="1378989"/>
    <lineage>
        <taxon>Bacteria</taxon>
        <taxon>Bacillati</taxon>
        <taxon>Actinomycetota</taxon>
        <taxon>Actinomycetes</taxon>
        <taxon>Pseudonocardiales</taxon>
        <taxon>Pseudonocardiaceae</taxon>
        <taxon>Allokutzneria</taxon>
    </lineage>
</organism>
<reference evidence="2 3" key="1">
    <citation type="submission" date="2024-09" db="EMBL/GenBank/DDBJ databases">
        <authorList>
            <person name="Sun Q."/>
            <person name="Mori K."/>
        </authorList>
    </citation>
    <scope>NUCLEOTIDE SEQUENCE [LARGE SCALE GENOMIC DNA]</scope>
    <source>
        <strain evidence="2 3">TBRC 7907</strain>
    </source>
</reference>
<evidence type="ECO:0000313" key="3">
    <source>
        <dbReference type="Proteomes" id="UP001589693"/>
    </source>
</evidence>
<feature type="region of interest" description="Disordered" evidence="1">
    <location>
        <begin position="25"/>
        <end position="46"/>
    </location>
</feature>
<proteinExistence type="predicted"/>
<accession>A0ABV5ZUN4</accession>
<sequence>MPTILAVRHGDRLVITANGSVEIRQHTGDVPGAPAEWATDGRSATG</sequence>
<evidence type="ECO:0000313" key="2">
    <source>
        <dbReference type="EMBL" id="MFB9904595.1"/>
    </source>
</evidence>
<gene>
    <name evidence="2" type="ORF">ACFFQA_11695</name>
</gene>